<dbReference type="RefSeq" id="WP_382467360.1">
    <property type="nucleotide sequence ID" value="NZ_JBHSPX010000003.1"/>
</dbReference>
<feature type="domain" description="Putative T7SS secretion signal" evidence="3">
    <location>
        <begin position="19"/>
        <end position="179"/>
    </location>
</feature>
<evidence type="ECO:0000313" key="5">
    <source>
        <dbReference type="Proteomes" id="UP001596139"/>
    </source>
</evidence>
<evidence type="ECO:0000256" key="2">
    <source>
        <dbReference type="SAM" id="Phobius"/>
    </source>
</evidence>
<sequence>MARPTDWHHLDLTGDPTPGDHFELQRQGKEYKTFVQDIDEVRRGLKTASKDSVLAEAVGKAMDSFKEKVDTLPGQLDKLHASYDKLADALLSYAHKMDMAQSEADSALSKARTLRGDLRSAEGRLERASSAADRTSAAKKRVQKPESGDPPPPDSAQVRQATRDASYANSQKGAAQGQVDSLHAQLADLKTKAENAGSDHSKATDDFVRDVQAASDAGIQNKKWYEKVGDFVADHWDAIVTACKIFVAIVGLVLLFVSGGWLVALFLAAALIVLADTIKKVAQGKAGWGDLVFAVLDCIPVVGKIAMVAKAGKLLGGMKTALRVAKIEQRMSGVLKVWRAGGNLKGYKSAALVFGKLEARSTAQDFLNGGVDKVKKNWKM</sequence>
<organism evidence="4 5">
    <name type="scientific">Streptomyces ochraceiscleroticus</name>
    <dbReference type="NCBI Taxonomy" id="47761"/>
    <lineage>
        <taxon>Bacteria</taxon>
        <taxon>Bacillati</taxon>
        <taxon>Actinomycetota</taxon>
        <taxon>Actinomycetes</taxon>
        <taxon>Kitasatosporales</taxon>
        <taxon>Streptomycetaceae</taxon>
        <taxon>Streptomyces</taxon>
    </lineage>
</organism>
<comment type="caution">
    <text evidence="4">The sequence shown here is derived from an EMBL/GenBank/DDBJ whole genome shotgun (WGS) entry which is preliminary data.</text>
</comment>
<dbReference type="EMBL" id="JBHSPX010000003">
    <property type="protein sequence ID" value="MFC6062536.1"/>
    <property type="molecule type" value="Genomic_DNA"/>
</dbReference>
<proteinExistence type="predicted"/>
<feature type="region of interest" description="Disordered" evidence="1">
    <location>
        <begin position="119"/>
        <end position="175"/>
    </location>
</feature>
<feature type="non-terminal residue" evidence="4">
    <location>
        <position position="380"/>
    </location>
</feature>
<dbReference type="Proteomes" id="UP001596139">
    <property type="component" value="Unassembled WGS sequence"/>
</dbReference>
<dbReference type="InterPro" id="IPR049082">
    <property type="entry name" value="T7SS_signal"/>
</dbReference>
<accession>A0ABW1MFQ0</accession>
<evidence type="ECO:0000256" key="1">
    <source>
        <dbReference type="SAM" id="MobiDB-lite"/>
    </source>
</evidence>
<keyword evidence="2" id="KW-1133">Transmembrane helix</keyword>
<feature type="transmembrane region" description="Helical" evidence="2">
    <location>
        <begin position="245"/>
        <end position="275"/>
    </location>
</feature>
<evidence type="ECO:0000259" key="3">
    <source>
        <dbReference type="Pfam" id="PF21725"/>
    </source>
</evidence>
<evidence type="ECO:0000313" key="4">
    <source>
        <dbReference type="EMBL" id="MFC6062536.1"/>
    </source>
</evidence>
<keyword evidence="5" id="KW-1185">Reference proteome</keyword>
<protein>
    <submittedName>
        <fullName evidence="4">T7SS-secreted protein</fullName>
    </submittedName>
</protein>
<name>A0ABW1MFQ0_9ACTN</name>
<dbReference type="Gene3D" id="1.10.287.1490">
    <property type="match status" value="1"/>
</dbReference>
<reference evidence="5" key="1">
    <citation type="journal article" date="2019" name="Int. J. Syst. Evol. Microbiol.">
        <title>The Global Catalogue of Microorganisms (GCM) 10K type strain sequencing project: providing services to taxonomists for standard genome sequencing and annotation.</title>
        <authorList>
            <consortium name="The Broad Institute Genomics Platform"/>
            <consortium name="The Broad Institute Genome Sequencing Center for Infectious Disease"/>
            <person name="Wu L."/>
            <person name="Ma J."/>
        </authorList>
    </citation>
    <scope>NUCLEOTIDE SEQUENCE [LARGE SCALE GENOMIC DNA]</scope>
    <source>
        <strain evidence="5">CGMCC 1.15180</strain>
    </source>
</reference>
<gene>
    <name evidence="4" type="ORF">ACFP4F_08240</name>
</gene>
<keyword evidence="2" id="KW-0472">Membrane</keyword>
<keyword evidence="2" id="KW-0812">Transmembrane</keyword>
<dbReference type="Pfam" id="PF21725">
    <property type="entry name" value="T7SS_signal"/>
    <property type="match status" value="1"/>
</dbReference>